<dbReference type="InterPro" id="IPR016181">
    <property type="entry name" value="Acyl_CoA_acyltransferase"/>
</dbReference>
<dbReference type="Proteomes" id="UP000233553">
    <property type="component" value="Unassembled WGS sequence"/>
</dbReference>
<sequence>MLNIEIKILGVNELNDFRIIILSALAKAPEMFGSTYSIEVVKPLSFFERCLSSSTIFGVYHKDRIIGLATLTRETATKLSHKAYLSSVFIEPEFQGLGIANRLLTTVIEHSKQYLEQILLIVADDNQPAIKLYKKFGFQTYGVESKALKNNAEYTDEILMKLFLASNTCLSSV</sequence>
<organism evidence="2 3">
    <name type="scientific">Acinetobacter proteolyticus</name>
    <dbReference type="NCBI Taxonomy" id="1776741"/>
    <lineage>
        <taxon>Bacteria</taxon>
        <taxon>Pseudomonadati</taxon>
        <taxon>Pseudomonadota</taxon>
        <taxon>Gammaproteobacteria</taxon>
        <taxon>Moraxellales</taxon>
        <taxon>Moraxellaceae</taxon>
        <taxon>Acinetobacter</taxon>
    </lineage>
</organism>
<dbReference type="CDD" id="cd04301">
    <property type="entry name" value="NAT_SF"/>
    <property type="match status" value="1"/>
</dbReference>
<feature type="domain" description="N-acetyltransferase" evidence="1">
    <location>
        <begin position="4"/>
        <end position="165"/>
    </location>
</feature>
<gene>
    <name evidence="2" type="ORF">CW311_00625</name>
</gene>
<comment type="caution">
    <text evidence="2">The sequence shown here is derived from an EMBL/GenBank/DDBJ whole genome shotgun (WGS) entry which is preliminary data.</text>
</comment>
<dbReference type="AlphaFoldDB" id="A0A2N0WJP8"/>
<reference evidence="2 3" key="1">
    <citation type="submission" date="2017-12" db="EMBL/GenBank/DDBJ databases">
        <title>Draft Genome sequences of multiple microbial strains isolated from spacecraft associated surfaces.</title>
        <authorList>
            <person name="Seuylemezian A."/>
            <person name="Vaishampayan P."/>
            <person name="Venkateswaran K."/>
        </authorList>
    </citation>
    <scope>NUCLEOTIDE SEQUENCE [LARGE SCALE GENOMIC DNA]</scope>
    <source>
        <strain evidence="2 3">2P01AA</strain>
    </source>
</reference>
<dbReference type="GO" id="GO:0016747">
    <property type="term" value="F:acyltransferase activity, transferring groups other than amino-acyl groups"/>
    <property type="evidence" value="ECO:0007669"/>
    <property type="project" value="InterPro"/>
</dbReference>
<accession>A0A2N0WJP8</accession>
<evidence type="ECO:0000259" key="1">
    <source>
        <dbReference type="PROSITE" id="PS51186"/>
    </source>
</evidence>
<dbReference type="RefSeq" id="WP_101235350.1">
    <property type="nucleotide sequence ID" value="NZ_PISJ01000002.1"/>
</dbReference>
<dbReference type="InterPro" id="IPR050276">
    <property type="entry name" value="MshD_Acetyltransferase"/>
</dbReference>
<name>A0A2N0WJP8_9GAMM</name>
<protein>
    <submittedName>
        <fullName evidence="2">GNAT family N-acetyltransferase</fullName>
    </submittedName>
</protein>
<dbReference type="PROSITE" id="PS51186">
    <property type="entry name" value="GNAT"/>
    <property type="match status" value="1"/>
</dbReference>
<dbReference type="InterPro" id="IPR000182">
    <property type="entry name" value="GNAT_dom"/>
</dbReference>
<dbReference type="Pfam" id="PF00583">
    <property type="entry name" value="Acetyltransf_1"/>
    <property type="match status" value="1"/>
</dbReference>
<dbReference type="Gene3D" id="3.40.630.30">
    <property type="match status" value="1"/>
</dbReference>
<evidence type="ECO:0000313" key="2">
    <source>
        <dbReference type="EMBL" id="PKF36635.1"/>
    </source>
</evidence>
<dbReference type="EMBL" id="PISJ01000002">
    <property type="protein sequence ID" value="PKF36635.1"/>
    <property type="molecule type" value="Genomic_DNA"/>
</dbReference>
<evidence type="ECO:0000313" key="3">
    <source>
        <dbReference type="Proteomes" id="UP000233553"/>
    </source>
</evidence>
<keyword evidence="2" id="KW-0808">Transferase</keyword>
<dbReference type="SUPFAM" id="SSF55729">
    <property type="entry name" value="Acyl-CoA N-acyltransferases (Nat)"/>
    <property type="match status" value="1"/>
</dbReference>
<proteinExistence type="predicted"/>
<dbReference type="PANTHER" id="PTHR43617">
    <property type="entry name" value="L-AMINO ACID N-ACETYLTRANSFERASE"/>
    <property type="match status" value="1"/>
</dbReference>